<sequence>MKINLNFPSSFQIALLLSLIVYVLAVGFTLPTNESIFLYSFQVLKFWKSGFWELLEFTLQMILILVFGHTLAMSQPVDNFLDKVAFYVKTNTHAVLFTGGVSMAGGYLNWGFGLILGAVLARKIGEIATEKRLAVNYPLVAASGYLGMLVWHGGLSGSSTLKVAEENHFLMDKIGVVTINKTIFSDFNIWTNVVLILCLILLLLFLSKKPIDKQVEVTKNRSTKVVNESKDKLGYLIGLIILALSVSEFSKVYEEGWGFLDLNFVNFILLGLGLLAFGSLSRYVSSLSEAVRGATDILIQFPFYAGILGIMKYSGLLVLIADGIVQHSGPGSFPLFSFFSAAIINFFVPSGGGQWAIQGPVIVEAANQMNISVPNMIIAFAYGDQVSNMLQPFWALPLLAITGLSAKSLLGYTFYFFLIALLIFGISIWLFV</sequence>
<keyword evidence="1" id="KW-0472">Membrane</keyword>
<accession>S2D9Z9</accession>
<dbReference type="STRING" id="1189612.A33Q_3106"/>
<dbReference type="AlphaFoldDB" id="S2D9Z9"/>
<keyword evidence="1" id="KW-0812">Transmembrane</keyword>
<dbReference type="Proteomes" id="UP000006073">
    <property type="component" value="Unassembled WGS sequence"/>
</dbReference>
<evidence type="ECO:0000256" key="1">
    <source>
        <dbReference type="SAM" id="Phobius"/>
    </source>
</evidence>
<comment type="caution">
    <text evidence="2">The sequence shown here is derived from an EMBL/GenBank/DDBJ whole genome shotgun (WGS) entry which is preliminary data.</text>
</comment>
<evidence type="ECO:0000313" key="2">
    <source>
        <dbReference type="EMBL" id="EOZ95744.1"/>
    </source>
</evidence>
<feature type="transmembrane region" description="Helical" evidence="1">
    <location>
        <begin position="409"/>
        <end position="431"/>
    </location>
</feature>
<feature type="transmembrane region" description="Helical" evidence="1">
    <location>
        <begin position="51"/>
        <end position="74"/>
    </location>
</feature>
<keyword evidence="3" id="KW-1185">Reference proteome</keyword>
<gene>
    <name evidence="2" type="ORF">A33Q_3106</name>
</gene>
<organism evidence="2 3">
    <name type="scientific">Indibacter alkaliphilus (strain CCUG 57479 / KCTC 22604 / LW1)</name>
    <dbReference type="NCBI Taxonomy" id="1189612"/>
    <lineage>
        <taxon>Bacteria</taxon>
        <taxon>Pseudomonadati</taxon>
        <taxon>Bacteroidota</taxon>
        <taxon>Cytophagia</taxon>
        <taxon>Cytophagales</taxon>
        <taxon>Cyclobacteriaceae</taxon>
    </lineage>
</organism>
<dbReference type="RefSeq" id="WP_016255281.1">
    <property type="nucleotide sequence ID" value="NZ_ALWO02000037.1"/>
</dbReference>
<keyword evidence="1" id="KW-1133">Transmembrane helix</keyword>
<dbReference type="eggNOG" id="COG2031">
    <property type="taxonomic scope" value="Bacteria"/>
</dbReference>
<protein>
    <submittedName>
        <fullName evidence="2">Short chain fatty acid transporter</fullName>
    </submittedName>
</protein>
<feature type="transmembrane region" description="Helical" evidence="1">
    <location>
        <begin position="262"/>
        <end position="280"/>
    </location>
</feature>
<feature type="transmembrane region" description="Helical" evidence="1">
    <location>
        <begin position="331"/>
        <end position="348"/>
    </location>
</feature>
<dbReference type="EMBL" id="ALWO02000037">
    <property type="protein sequence ID" value="EOZ95744.1"/>
    <property type="molecule type" value="Genomic_DNA"/>
</dbReference>
<proteinExistence type="predicted"/>
<reference evidence="2 3" key="1">
    <citation type="journal article" date="2013" name="Genome Announc.">
        <title>Draft Genome Sequence of Indibacter alkaliphilus Strain LW1T, Isolated from Lonar Lake, a Haloalkaline Lake in the Buldana District of Maharashtra, India.</title>
        <authorList>
            <person name="Singh A."/>
            <person name="Kumar Jangir P."/>
            <person name="Sharma R."/>
            <person name="Singh A."/>
            <person name="Kumar Pinnaka A."/>
            <person name="Shivaji S."/>
        </authorList>
    </citation>
    <scope>NUCLEOTIDE SEQUENCE [LARGE SCALE GENOMIC DNA]</scope>
    <source>
        <strain evidence="3">CCUG 57479 / KCTC 22604 / LW1</strain>
    </source>
</reference>
<feature type="transmembrane region" description="Helical" evidence="1">
    <location>
        <begin position="233"/>
        <end position="250"/>
    </location>
</feature>
<feature type="transmembrane region" description="Helical" evidence="1">
    <location>
        <begin position="94"/>
        <end position="121"/>
    </location>
</feature>
<dbReference type="GO" id="GO:0005886">
    <property type="term" value="C:plasma membrane"/>
    <property type="evidence" value="ECO:0007669"/>
    <property type="project" value="TreeGrafter"/>
</dbReference>
<feature type="transmembrane region" description="Helical" evidence="1">
    <location>
        <begin position="301"/>
        <end position="325"/>
    </location>
</feature>
<evidence type="ECO:0000313" key="3">
    <source>
        <dbReference type="Proteomes" id="UP000006073"/>
    </source>
</evidence>
<dbReference type="InterPro" id="IPR006160">
    <property type="entry name" value="SCFA_transpt_AtoE"/>
</dbReference>
<dbReference type="Pfam" id="PF02667">
    <property type="entry name" value="SCFA_trans"/>
    <property type="match status" value="1"/>
</dbReference>
<feature type="transmembrane region" description="Helical" evidence="1">
    <location>
        <begin position="133"/>
        <end position="151"/>
    </location>
</feature>
<feature type="transmembrane region" description="Helical" evidence="1">
    <location>
        <begin position="12"/>
        <end position="30"/>
    </location>
</feature>
<name>S2D9Z9_INDAL</name>
<dbReference type="PANTHER" id="PTHR41983:SF2">
    <property type="entry name" value="SHORT-CHAIN FATTY ACID TRANSPORTER-RELATED"/>
    <property type="match status" value="1"/>
</dbReference>
<feature type="transmembrane region" description="Helical" evidence="1">
    <location>
        <begin position="187"/>
        <end position="206"/>
    </location>
</feature>
<dbReference type="PANTHER" id="PTHR41983">
    <property type="entry name" value="SHORT-CHAIN FATTY ACID TRANSPORTER-RELATED"/>
    <property type="match status" value="1"/>
</dbReference>
<dbReference type="OrthoDB" id="9342495at2"/>